<name>V9Z3J3_9ACTN</name>
<organism evidence="2">
    <name type="scientific">Streptomyces sp. FR1</name>
    <dbReference type="NCBI Taxonomy" id="349971"/>
    <lineage>
        <taxon>Bacteria</taxon>
        <taxon>Bacillati</taxon>
        <taxon>Actinomycetota</taxon>
        <taxon>Actinomycetes</taxon>
        <taxon>Kitasatosporales</taxon>
        <taxon>Streptomycetaceae</taxon>
        <taxon>Streptomyces</taxon>
    </lineage>
</organism>
<accession>V9Z3J3</accession>
<dbReference type="RefSeq" id="WP_024126493.1">
    <property type="nucleotide sequence ID" value="NC_023283.1"/>
</dbReference>
<reference evidence="2" key="1">
    <citation type="submission" date="2013-09" db="EMBL/GenBank/DDBJ databases">
        <title>Complete nucleotide sequence of Streptomyces linear plasmid pFRL3.</title>
        <authorList>
            <person name="Chen Z."/>
            <person name="Fang P."/>
            <person name="Qin Z."/>
        </authorList>
    </citation>
    <scope>NUCLEOTIDE SEQUENCE</scope>
    <source>
        <plasmid evidence="2">pFRL3</plasmid>
    </source>
</reference>
<feature type="region of interest" description="Disordered" evidence="1">
    <location>
        <begin position="1"/>
        <end position="24"/>
    </location>
</feature>
<protein>
    <submittedName>
        <fullName evidence="2">Uncharacterized protein</fullName>
    </submittedName>
</protein>
<geneLocation type="plasmid" evidence="2">
    <name>pFRL3</name>
</geneLocation>
<dbReference type="EMBL" id="KF602048">
    <property type="protein sequence ID" value="AHE39112.1"/>
    <property type="molecule type" value="Genomic_DNA"/>
</dbReference>
<dbReference type="AlphaFoldDB" id="V9Z3J3"/>
<keyword evidence="2" id="KW-0614">Plasmid</keyword>
<evidence type="ECO:0000313" key="2">
    <source>
        <dbReference type="EMBL" id="AHE39112.1"/>
    </source>
</evidence>
<sequence length="339" mass="37121">MSDAPTAHEVGTVFEPSWDDNPTWQGARPYADLDTAQEVTAEMYREDLEQFDESEPAGVLQWRNRSDGLWELTDDGHPTPVSIWARALYGPPRPPGELSAEEQLKIATEFRIPLPLGSAGGYGEVVVRPDSISEKWAVTNGATTGLEAWVAGEGWRRVSDVGPGAVYTLTREKAIILGYQVAEIEGALHQATIATTLQSGPAAEPVEKAVETDVATVLEAAVRIFRTVTGSTAYDSDLCWDVLAWVLATVPAEEIADYPRRLEQFAVRRSERLDQVYREYGPGSPLAVSGRYELVGQPVSLPLFERLDVVPRLLLGTLQGELPEVWVADAASAWNPRLP</sequence>
<evidence type="ECO:0000256" key="1">
    <source>
        <dbReference type="SAM" id="MobiDB-lite"/>
    </source>
</evidence>
<proteinExistence type="predicted"/>
<gene>
    <name evidence="2" type="ORF">pFRL3_335</name>
</gene>